<name>A0A0A9BH56_ARUDO</name>
<keyword evidence="1" id="KW-1133">Transmembrane helix</keyword>
<reference evidence="2" key="2">
    <citation type="journal article" date="2015" name="Data Brief">
        <title>Shoot transcriptome of the giant reed, Arundo donax.</title>
        <authorList>
            <person name="Barrero R.A."/>
            <person name="Guerrero F.D."/>
            <person name="Moolhuijzen P."/>
            <person name="Goolsby J.A."/>
            <person name="Tidwell J."/>
            <person name="Bellgard S.E."/>
            <person name="Bellgard M.I."/>
        </authorList>
    </citation>
    <scope>NUCLEOTIDE SEQUENCE</scope>
    <source>
        <tissue evidence="2">Shoot tissue taken approximately 20 cm above the soil surface</tissue>
    </source>
</reference>
<dbReference type="EMBL" id="GBRH01236397">
    <property type="protein sequence ID" value="JAD61498.1"/>
    <property type="molecule type" value="Transcribed_RNA"/>
</dbReference>
<accession>A0A0A9BH56</accession>
<evidence type="ECO:0000313" key="2">
    <source>
        <dbReference type="EMBL" id="JAD61498.1"/>
    </source>
</evidence>
<keyword evidence="1" id="KW-0472">Membrane</keyword>
<evidence type="ECO:0000256" key="1">
    <source>
        <dbReference type="SAM" id="Phobius"/>
    </source>
</evidence>
<feature type="transmembrane region" description="Helical" evidence="1">
    <location>
        <begin position="6"/>
        <end position="23"/>
    </location>
</feature>
<organism evidence="2">
    <name type="scientific">Arundo donax</name>
    <name type="common">Giant reed</name>
    <name type="synonym">Donax arundinaceus</name>
    <dbReference type="NCBI Taxonomy" id="35708"/>
    <lineage>
        <taxon>Eukaryota</taxon>
        <taxon>Viridiplantae</taxon>
        <taxon>Streptophyta</taxon>
        <taxon>Embryophyta</taxon>
        <taxon>Tracheophyta</taxon>
        <taxon>Spermatophyta</taxon>
        <taxon>Magnoliopsida</taxon>
        <taxon>Liliopsida</taxon>
        <taxon>Poales</taxon>
        <taxon>Poaceae</taxon>
        <taxon>PACMAD clade</taxon>
        <taxon>Arundinoideae</taxon>
        <taxon>Arundineae</taxon>
        <taxon>Arundo</taxon>
    </lineage>
</organism>
<reference evidence="2" key="1">
    <citation type="submission" date="2014-09" db="EMBL/GenBank/DDBJ databases">
        <authorList>
            <person name="Magalhaes I.L.F."/>
            <person name="Oliveira U."/>
            <person name="Santos F.R."/>
            <person name="Vidigal T.H.D.A."/>
            <person name="Brescovit A.D."/>
            <person name="Santos A.J."/>
        </authorList>
    </citation>
    <scope>NUCLEOTIDE SEQUENCE</scope>
    <source>
        <tissue evidence="2">Shoot tissue taken approximately 20 cm above the soil surface</tissue>
    </source>
</reference>
<sequence>MLCYLFGIIQACMITSYVAYLIIRQCICYFYCLHSHVYGCDLATGKN</sequence>
<proteinExistence type="predicted"/>
<protein>
    <submittedName>
        <fullName evidence="2">Uncharacterized protein</fullName>
    </submittedName>
</protein>
<dbReference type="AlphaFoldDB" id="A0A0A9BH56"/>
<keyword evidence="1" id="KW-0812">Transmembrane</keyword>